<feature type="signal peptide" evidence="2">
    <location>
        <begin position="1"/>
        <end position="21"/>
    </location>
</feature>
<reference evidence="6" key="1">
    <citation type="submission" date="2016-11" db="EMBL/GenBank/DDBJ databases">
        <authorList>
            <person name="Varghese N."/>
            <person name="Submissions S."/>
        </authorList>
    </citation>
    <scope>NUCLEOTIDE SEQUENCE [LARGE SCALE GENOMIC DNA]</scope>
    <source>
        <strain evidence="6">DSM 19859</strain>
    </source>
</reference>
<evidence type="ECO:0000313" key="4">
    <source>
        <dbReference type="EMBL" id="RXG30551.1"/>
    </source>
</evidence>
<dbReference type="EMBL" id="QOVN01000002">
    <property type="protein sequence ID" value="RXG30551.1"/>
    <property type="molecule type" value="Genomic_DNA"/>
</dbReference>
<protein>
    <recommendedName>
        <fullName evidence="3">DUF3347 domain-containing protein</fullName>
    </recommendedName>
</protein>
<sequence>MKKTLNFISIAVVALSLVACGNDKKSSSETDVKLEDHQEQPMQMEEVDEMGEKNKASAEAPENKVDNAPLAFADNNANAVWEAYAKVQQALVASDSEKAKQEAAQLAMIFDERNAKLKTLAEGIATTDELPAQRKAFAAFATGAKAYFKSTIKAGTLYVQHCPMAFDGKGADWLAKDTAVTNPYFGAKMLNCGSVTATITQ</sequence>
<dbReference type="Proteomes" id="UP000184240">
    <property type="component" value="Unassembled WGS sequence"/>
</dbReference>
<feature type="compositionally biased region" description="Basic and acidic residues" evidence="1">
    <location>
        <begin position="50"/>
        <end position="63"/>
    </location>
</feature>
<dbReference type="Pfam" id="PF11827">
    <property type="entry name" value="DUF3347"/>
    <property type="match status" value="1"/>
</dbReference>
<feature type="compositionally biased region" description="Basic and acidic residues" evidence="1">
    <location>
        <begin position="23"/>
        <end position="39"/>
    </location>
</feature>
<dbReference type="EMBL" id="FQXT01000003">
    <property type="protein sequence ID" value="SHI08178.1"/>
    <property type="molecule type" value="Genomic_DNA"/>
</dbReference>
<evidence type="ECO:0000259" key="3">
    <source>
        <dbReference type="Pfam" id="PF11827"/>
    </source>
</evidence>
<accession>A0A1M5Y8M9</accession>
<reference evidence="5" key="2">
    <citation type="submission" date="2016-11" db="EMBL/GenBank/DDBJ databases">
        <authorList>
            <person name="Jaros S."/>
            <person name="Januszkiewicz K."/>
            <person name="Wedrychowicz H."/>
        </authorList>
    </citation>
    <scope>NUCLEOTIDE SEQUENCE [LARGE SCALE GENOMIC DNA]</scope>
    <source>
        <strain evidence="5">DSM 19859</strain>
    </source>
</reference>
<evidence type="ECO:0000313" key="6">
    <source>
        <dbReference type="Proteomes" id="UP000184240"/>
    </source>
</evidence>
<feature type="chain" id="PRO_5009915214" description="DUF3347 domain-containing protein" evidence="2">
    <location>
        <begin position="22"/>
        <end position="201"/>
    </location>
</feature>
<reference evidence="4 7" key="3">
    <citation type="submission" date="2018-07" db="EMBL/GenBank/DDBJ databases">
        <title>Leeuwenhoekiella genomics.</title>
        <authorList>
            <person name="Tahon G."/>
            <person name="Willems A."/>
        </authorList>
    </citation>
    <scope>NUCLEOTIDE SEQUENCE [LARGE SCALE GENOMIC DNA]</scope>
    <source>
        <strain evidence="4 7">LMG 24856</strain>
    </source>
</reference>
<dbReference type="OrthoDB" id="5513217at2"/>
<dbReference type="AlphaFoldDB" id="A0A1M5Y8M9"/>
<gene>
    <name evidence="4" type="ORF">DSM01_1301</name>
    <name evidence="5" type="ORF">SAMN04487999_2008</name>
</gene>
<dbReference type="STRING" id="573501.SAMN04487999_2008"/>
<evidence type="ECO:0000313" key="7">
    <source>
        <dbReference type="Proteomes" id="UP000290037"/>
    </source>
</evidence>
<feature type="region of interest" description="Disordered" evidence="1">
    <location>
        <begin position="23"/>
        <end position="63"/>
    </location>
</feature>
<organism evidence="5 6">
    <name type="scientific">Leeuwenhoekiella palythoae</name>
    <dbReference type="NCBI Taxonomy" id="573501"/>
    <lineage>
        <taxon>Bacteria</taxon>
        <taxon>Pseudomonadati</taxon>
        <taxon>Bacteroidota</taxon>
        <taxon>Flavobacteriia</taxon>
        <taxon>Flavobacteriales</taxon>
        <taxon>Flavobacteriaceae</taxon>
        <taxon>Leeuwenhoekiella</taxon>
    </lineage>
</organism>
<name>A0A1M5Y8M9_9FLAO</name>
<proteinExistence type="predicted"/>
<keyword evidence="2" id="KW-0732">Signal</keyword>
<dbReference type="RefSeq" id="WP_072982675.1">
    <property type="nucleotide sequence ID" value="NZ_FQXT01000003.1"/>
</dbReference>
<feature type="domain" description="DUF3347" evidence="3">
    <location>
        <begin position="80"/>
        <end position="145"/>
    </location>
</feature>
<dbReference type="Proteomes" id="UP000290037">
    <property type="component" value="Unassembled WGS sequence"/>
</dbReference>
<dbReference type="InterPro" id="IPR021782">
    <property type="entry name" value="DUF3347"/>
</dbReference>
<evidence type="ECO:0000256" key="2">
    <source>
        <dbReference type="SAM" id="SignalP"/>
    </source>
</evidence>
<evidence type="ECO:0000313" key="5">
    <source>
        <dbReference type="EMBL" id="SHI08178.1"/>
    </source>
</evidence>
<evidence type="ECO:0000256" key="1">
    <source>
        <dbReference type="SAM" id="MobiDB-lite"/>
    </source>
</evidence>
<keyword evidence="7" id="KW-1185">Reference proteome</keyword>
<dbReference type="PROSITE" id="PS51257">
    <property type="entry name" value="PROKAR_LIPOPROTEIN"/>
    <property type="match status" value="1"/>
</dbReference>